<organism evidence="2 3">
    <name type="scientific">Dryococelus australis</name>
    <dbReference type="NCBI Taxonomy" id="614101"/>
    <lineage>
        <taxon>Eukaryota</taxon>
        <taxon>Metazoa</taxon>
        <taxon>Ecdysozoa</taxon>
        <taxon>Arthropoda</taxon>
        <taxon>Hexapoda</taxon>
        <taxon>Insecta</taxon>
        <taxon>Pterygota</taxon>
        <taxon>Neoptera</taxon>
        <taxon>Polyneoptera</taxon>
        <taxon>Phasmatodea</taxon>
        <taxon>Verophasmatodea</taxon>
        <taxon>Anareolatae</taxon>
        <taxon>Phasmatidae</taxon>
        <taxon>Eurycanthinae</taxon>
        <taxon>Dryococelus</taxon>
    </lineage>
</organism>
<protein>
    <submittedName>
        <fullName evidence="2">Uncharacterized protein</fullName>
    </submittedName>
</protein>
<feature type="region of interest" description="Disordered" evidence="1">
    <location>
        <begin position="39"/>
        <end position="66"/>
    </location>
</feature>
<dbReference type="EMBL" id="JARBHB010000001">
    <property type="protein sequence ID" value="KAJ8897789.1"/>
    <property type="molecule type" value="Genomic_DNA"/>
</dbReference>
<evidence type="ECO:0000313" key="2">
    <source>
        <dbReference type="EMBL" id="KAJ8897789.1"/>
    </source>
</evidence>
<feature type="compositionally biased region" description="Polar residues" evidence="1">
    <location>
        <begin position="45"/>
        <end position="61"/>
    </location>
</feature>
<keyword evidence="3" id="KW-1185">Reference proteome</keyword>
<name>A0ABQ9INJ6_9NEOP</name>
<evidence type="ECO:0000313" key="3">
    <source>
        <dbReference type="Proteomes" id="UP001159363"/>
    </source>
</evidence>
<sequence>MWQIYRYLPAWWRHALYLSAKKRWTENPPTSVIVRHDSHIRKSGSEQANRSATAAPENTKTWDGKSWPPTFCSTTNPYKAPELPLTTEGTSCVVRTRCQTSRLTSTHGLSAEVQAASIVAPSPAGVRVFKRRADNLLAHAELANDALRCPDILLPGPQDSWFPYTPFKRHHTAFQAAGELLFNLNALFIAVDVPTTPYKVNNGSNLLLLPTAHGRGTRIQSKYIPTTYATPLYSGDVFTVACFLHVLLHSSRIQLGGKYNGYGIIILRILLSLFLEPNILYFSTHDELLG</sequence>
<dbReference type="Proteomes" id="UP001159363">
    <property type="component" value="Chromosome 1"/>
</dbReference>
<reference evidence="2 3" key="1">
    <citation type="submission" date="2023-02" db="EMBL/GenBank/DDBJ databases">
        <title>LHISI_Scaffold_Assembly.</title>
        <authorList>
            <person name="Stuart O.P."/>
            <person name="Cleave R."/>
            <person name="Magrath M.J.L."/>
            <person name="Mikheyev A.S."/>
        </authorList>
    </citation>
    <scope>NUCLEOTIDE SEQUENCE [LARGE SCALE GENOMIC DNA]</scope>
    <source>
        <strain evidence="2">Daus_M_001</strain>
        <tissue evidence="2">Leg muscle</tissue>
    </source>
</reference>
<comment type="caution">
    <text evidence="2">The sequence shown here is derived from an EMBL/GenBank/DDBJ whole genome shotgun (WGS) entry which is preliminary data.</text>
</comment>
<accession>A0ABQ9INJ6</accession>
<gene>
    <name evidence="2" type="ORF">PR048_003139</name>
</gene>
<proteinExistence type="predicted"/>
<evidence type="ECO:0000256" key="1">
    <source>
        <dbReference type="SAM" id="MobiDB-lite"/>
    </source>
</evidence>